<reference evidence="3 4" key="1">
    <citation type="submission" date="2017-04" db="EMBL/GenBank/DDBJ databases">
        <title>Genome Sequence of the Model Brown-Rot Fungus Postia placenta SB12.</title>
        <authorList>
            <consortium name="DOE Joint Genome Institute"/>
            <person name="Gaskell J."/>
            <person name="Kersten P."/>
            <person name="Larrondo L.F."/>
            <person name="Canessa P."/>
            <person name="Martinez D."/>
            <person name="Hibbett D."/>
            <person name="Schmoll M."/>
            <person name="Kubicek C.P."/>
            <person name="Martinez A.T."/>
            <person name="Yadav J."/>
            <person name="Master E."/>
            <person name="Magnuson J.K."/>
            <person name="James T."/>
            <person name="Yaver D."/>
            <person name="Berka R."/>
            <person name="Labutti K."/>
            <person name="Lipzen A."/>
            <person name="Aerts A."/>
            <person name="Barry K."/>
            <person name="Henrissat B."/>
            <person name="Blanchette R."/>
            <person name="Grigoriev I."/>
            <person name="Cullen D."/>
        </authorList>
    </citation>
    <scope>NUCLEOTIDE SEQUENCE [LARGE SCALE GENOMIC DNA]</scope>
    <source>
        <strain evidence="3 4">MAD-698-R-SB12</strain>
    </source>
</reference>
<dbReference type="EMBL" id="KZ110597">
    <property type="protein sequence ID" value="OSX61925.1"/>
    <property type="molecule type" value="Genomic_DNA"/>
</dbReference>
<keyword evidence="4" id="KW-1185">Reference proteome</keyword>
<dbReference type="AlphaFoldDB" id="A0A1X6MZZ6"/>
<feature type="compositionally biased region" description="Low complexity" evidence="1">
    <location>
        <begin position="634"/>
        <end position="645"/>
    </location>
</feature>
<feature type="compositionally biased region" description="Basic residues" evidence="1">
    <location>
        <begin position="578"/>
        <end position="588"/>
    </location>
</feature>
<sequence length="645" mass="69975">MFDPPRDFFPLVVTSNMGAPKLKILGNLVDSLLESRSELDSTVSAVSMLTHDAVYVLPRTCDPSFPDGAAKLGYRFTVKATSTAVQRILNMPGYLRIPVLDKFSDLEMARLHSAALVRQEQVLVMWSEKEHDIIDDFQDLEHRLRHFVQMCTCGDVSTSPLHGGKEGPGIPTSFRSPNFESSLAVLNVGSSRRTEYEDLLGAPAATGFSREEHVQPSAPVEVAPVTIHPIQTLLNPELPYWDGSYRHWRNANASTMSMDQSLPLTDSDGATEVPSSDAEVGGPAMVEPHLSTPSKSASPIATSPPLAGSPTGVLKRKHGQPRASGSSPTARELRSRIPAPPTSALSYRPLAGPSKLRNPFLAATVVAGASIEAASVSTSTAHPSCMPPMFPAHLFLSDKEQEDGRHDSSNLLGEDTDDNSGSSDDNDDAVEKNYIKIAKKSRTKRAWTAQPAGPSVTRSRRPTLQDSESRKQAHPPELCQVRPSKGDQTADSLDDDGSTYGGEPDCFPSKSISRAQPPRGRKRNASDDEYLDDAHPTKKSTRVYQKPRSTKATKSCGKGFLRKDAMMRHVRSENGCDKHRHTPKKLASKGKQAGLRKDEEVGTSDVTSGGRGGAGRKVVDWDETEDNDSRTDTNTDTSTGTEDED</sequence>
<dbReference type="InterPro" id="IPR057688">
    <property type="entry name" value="DUF7928"/>
</dbReference>
<organism evidence="3 4">
    <name type="scientific">Postia placenta MAD-698-R-SB12</name>
    <dbReference type="NCBI Taxonomy" id="670580"/>
    <lineage>
        <taxon>Eukaryota</taxon>
        <taxon>Fungi</taxon>
        <taxon>Dikarya</taxon>
        <taxon>Basidiomycota</taxon>
        <taxon>Agaricomycotina</taxon>
        <taxon>Agaricomycetes</taxon>
        <taxon>Polyporales</taxon>
        <taxon>Adustoporiaceae</taxon>
        <taxon>Rhodonia</taxon>
    </lineage>
</organism>
<feature type="compositionally biased region" description="Basic and acidic residues" evidence="1">
    <location>
        <begin position="399"/>
        <end position="408"/>
    </location>
</feature>
<feature type="domain" description="DUF7928" evidence="2">
    <location>
        <begin position="81"/>
        <end position="148"/>
    </location>
</feature>
<proteinExistence type="predicted"/>
<feature type="region of interest" description="Disordered" evidence="1">
    <location>
        <begin position="259"/>
        <end position="353"/>
    </location>
</feature>
<dbReference type="GeneID" id="36330405"/>
<evidence type="ECO:0000256" key="1">
    <source>
        <dbReference type="SAM" id="MobiDB-lite"/>
    </source>
</evidence>
<evidence type="ECO:0000313" key="3">
    <source>
        <dbReference type="EMBL" id="OSX61925.1"/>
    </source>
</evidence>
<dbReference type="Pfam" id="PF25550">
    <property type="entry name" value="DUF7928"/>
    <property type="match status" value="1"/>
</dbReference>
<dbReference type="Proteomes" id="UP000194127">
    <property type="component" value="Unassembled WGS sequence"/>
</dbReference>
<dbReference type="RefSeq" id="XP_024338719.1">
    <property type="nucleotide sequence ID" value="XM_024485456.1"/>
</dbReference>
<protein>
    <recommendedName>
        <fullName evidence="2">DUF7928 domain-containing protein</fullName>
    </recommendedName>
</protein>
<accession>A0A1X6MZZ6</accession>
<evidence type="ECO:0000259" key="2">
    <source>
        <dbReference type="Pfam" id="PF25550"/>
    </source>
</evidence>
<name>A0A1X6MZZ6_9APHY</name>
<feature type="region of interest" description="Disordered" evidence="1">
    <location>
        <begin position="399"/>
        <end position="645"/>
    </location>
</feature>
<evidence type="ECO:0000313" key="4">
    <source>
        <dbReference type="Proteomes" id="UP000194127"/>
    </source>
</evidence>
<feature type="compositionally biased region" description="Basic and acidic residues" evidence="1">
    <location>
        <begin position="561"/>
        <end position="577"/>
    </location>
</feature>
<feature type="compositionally biased region" description="Acidic residues" evidence="1">
    <location>
        <begin position="414"/>
        <end position="428"/>
    </location>
</feature>
<dbReference type="STRING" id="670580.A0A1X6MZZ6"/>
<feature type="compositionally biased region" description="Polar residues" evidence="1">
    <location>
        <begin position="291"/>
        <end position="301"/>
    </location>
</feature>
<gene>
    <name evidence="3" type="ORF">POSPLADRAFT_1142667</name>
</gene>
<dbReference type="OrthoDB" id="2804529at2759"/>